<dbReference type="Proteomes" id="UP000499080">
    <property type="component" value="Unassembled WGS sequence"/>
</dbReference>
<comment type="caution">
    <text evidence="1">The sequence shown here is derived from an EMBL/GenBank/DDBJ whole genome shotgun (WGS) entry which is preliminary data.</text>
</comment>
<dbReference type="AlphaFoldDB" id="A0A4Y2PM13"/>
<evidence type="ECO:0000313" key="1">
    <source>
        <dbReference type="EMBL" id="GBN51267.1"/>
    </source>
</evidence>
<reference evidence="1 2" key="1">
    <citation type="journal article" date="2019" name="Sci. Rep.">
        <title>Orb-weaving spider Araneus ventricosus genome elucidates the spidroin gene catalogue.</title>
        <authorList>
            <person name="Kono N."/>
            <person name="Nakamura H."/>
            <person name="Ohtoshi R."/>
            <person name="Moran D.A.P."/>
            <person name="Shinohara A."/>
            <person name="Yoshida Y."/>
            <person name="Fujiwara M."/>
            <person name="Mori M."/>
            <person name="Tomita M."/>
            <person name="Arakawa K."/>
        </authorList>
    </citation>
    <scope>NUCLEOTIDE SEQUENCE [LARGE SCALE GENOMIC DNA]</scope>
</reference>
<evidence type="ECO:0000313" key="2">
    <source>
        <dbReference type="Proteomes" id="UP000499080"/>
    </source>
</evidence>
<protein>
    <submittedName>
        <fullName evidence="1">Uncharacterized protein</fullName>
    </submittedName>
</protein>
<gene>
    <name evidence="1" type="ORF">AVEN_58626_1</name>
</gene>
<name>A0A4Y2PM13_ARAVE</name>
<keyword evidence="2" id="KW-1185">Reference proteome</keyword>
<dbReference type="EMBL" id="BGPR01011420">
    <property type="protein sequence ID" value="GBN51267.1"/>
    <property type="molecule type" value="Genomic_DNA"/>
</dbReference>
<sequence>MIEGKPKREIQWLMNARATVSAEMSEMGTASGHRVKRSIQSLTGRMVRTPASRALGREFYPGLCSYSVFAIICGKFAMQACGKLPASSSYGDFETCVNLLQACFTLVVTNLQKACRFAVQVCCKFAAN</sequence>
<accession>A0A4Y2PM13</accession>
<organism evidence="1 2">
    <name type="scientific">Araneus ventricosus</name>
    <name type="common">Orbweaver spider</name>
    <name type="synonym">Epeira ventricosa</name>
    <dbReference type="NCBI Taxonomy" id="182803"/>
    <lineage>
        <taxon>Eukaryota</taxon>
        <taxon>Metazoa</taxon>
        <taxon>Ecdysozoa</taxon>
        <taxon>Arthropoda</taxon>
        <taxon>Chelicerata</taxon>
        <taxon>Arachnida</taxon>
        <taxon>Araneae</taxon>
        <taxon>Araneomorphae</taxon>
        <taxon>Entelegynae</taxon>
        <taxon>Araneoidea</taxon>
        <taxon>Araneidae</taxon>
        <taxon>Araneus</taxon>
    </lineage>
</organism>
<proteinExistence type="predicted"/>